<accession>A0ABR6VUX0</accession>
<feature type="domain" description="Deacetylase PdaC" evidence="3">
    <location>
        <begin position="61"/>
        <end position="170"/>
    </location>
</feature>
<organism evidence="4 5">
    <name type="scientific">Rufibacter sediminis</name>
    <dbReference type="NCBI Taxonomy" id="2762756"/>
    <lineage>
        <taxon>Bacteria</taxon>
        <taxon>Pseudomonadati</taxon>
        <taxon>Bacteroidota</taxon>
        <taxon>Cytophagia</taxon>
        <taxon>Cytophagales</taxon>
        <taxon>Hymenobacteraceae</taxon>
        <taxon>Rufibacter</taxon>
    </lineage>
</organism>
<dbReference type="PROSITE" id="PS51257">
    <property type="entry name" value="PROKAR_LIPOPROTEIN"/>
    <property type="match status" value="1"/>
</dbReference>
<dbReference type="InterPro" id="IPR037126">
    <property type="entry name" value="PdaC/RsiV-like_sf"/>
</dbReference>
<evidence type="ECO:0000256" key="1">
    <source>
        <dbReference type="SAM" id="SignalP"/>
    </source>
</evidence>
<feature type="signal peptide" evidence="1">
    <location>
        <begin position="1"/>
        <end position="23"/>
    </location>
</feature>
<evidence type="ECO:0000259" key="2">
    <source>
        <dbReference type="Pfam" id="PF11738"/>
    </source>
</evidence>
<comment type="caution">
    <text evidence="4">The sequence shown here is derived from an EMBL/GenBank/DDBJ whole genome shotgun (WGS) entry which is preliminary data.</text>
</comment>
<dbReference type="Proteomes" id="UP000659698">
    <property type="component" value="Unassembled WGS sequence"/>
</dbReference>
<keyword evidence="1" id="KW-0732">Signal</keyword>
<dbReference type="Pfam" id="PF11738">
    <property type="entry name" value="DUF3298"/>
    <property type="match status" value="1"/>
</dbReference>
<dbReference type="EMBL" id="JACOAF010000030">
    <property type="protein sequence ID" value="MBC3540699.1"/>
    <property type="molecule type" value="Genomic_DNA"/>
</dbReference>
<feature type="chain" id="PRO_5046343741" evidence="1">
    <location>
        <begin position="24"/>
        <end position="280"/>
    </location>
</feature>
<feature type="domain" description="DUF3298" evidence="2">
    <location>
        <begin position="197"/>
        <end position="265"/>
    </location>
</feature>
<gene>
    <name evidence="4" type="ORF">H7U12_13480</name>
</gene>
<evidence type="ECO:0000259" key="3">
    <source>
        <dbReference type="Pfam" id="PF13739"/>
    </source>
</evidence>
<keyword evidence="5" id="KW-1185">Reference proteome</keyword>
<dbReference type="Gene3D" id="3.90.640.20">
    <property type="entry name" value="Heat-shock cognate protein, ATPase"/>
    <property type="match status" value="1"/>
</dbReference>
<protein>
    <submittedName>
        <fullName evidence="4">DUF4163 domain-containing protein</fullName>
    </submittedName>
</protein>
<name>A0ABR6VUX0_9BACT</name>
<sequence length="280" mass="30845">MHKYTFALLTLVGSLLFSCQSSTETSTPAAEADAPAVAEAGPELRLRSERIQRQSDLCQADTCAKVDIQYLVAEGGPTALRDSVNQYVRRYLLRQQLTNNPDANLTQPGNPAELTAQEFLLQYASSRKEFPEAATNMGWQLTISSEALHQTPALVSLKLTSVGYSGGAHGYAVTTLQSFDSTGHALQVQEMVTDTVQLRKLVEQEFREVRKLGKESLEQQGFYTQAGHLPFPQNAALTPKGLHLYYNAYEVNAYAFGPTDILLPYAQISSLLKPVYQPQP</sequence>
<evidence type="ECO:0000313" key="5">
    <source>
        <dbReference type="Proteomes" id="UP000659698"/>
    </source>
</evidence>
<dbReference type="RefSeq" id="WP_186638772.1">
    <property type="nucleotide sequence ID" value="NZ_JACOAF010000030.1"/>
</dbReference>
<reference evidence="4 5" key="1">
    <citation type="journal article" date="2019" name="Int. J. Syst. Evol. Microbiol.">
        <title>Rufibacter sediminis sp. nov., isolated from freshwater lake sediment.</title>
        <authorList>
            <person name="Qu J.H."/>
            <person name="Zhang L.J."/>
            <person name="Fu Y.H."/>
            <person name="Li H.F."/>
        </authorList>
    </citation>
    <scope>NUCLEOTIDE SEQUENCE [LARGE SCALE GENOMIC DNA]</scope>
    <source>
        <strain evidence="4 5">H-1</strain>
    </source>
</reference>
<proteinExistence type="predicted"/>
<evidence type="ECO:0000313" key="4">
    <source>
        <dbReference type="EMBL" id="MBC3540699.1"/>
    </source>
</evidence>
<dbReference type="InterPro" id="IPR025303">
    <property type="entry name" value="PdaC"/>
</dbReference>
<dbReference type="InterPro" id="IPR021729">
    <property type="entry name" value="DUF3298"/>
</dbReference>
<dbReference type="Pfam" id="PF13739">
    <property type="entry name" value="PdaC"/>
    <property type="match status" value="1"/>
</dbReference>
<dbReference type="Gene3D" id="3.30.565.40">
    <property type="entry name" value="Fervidobacterium nodosum Rt17-B1 like"/>
    <property type="match status" value="1"/>
</dbReference>